<organism evidence="2 3">
    <name type="scientific">Agrobacterium tumefaciens</name>
    <dbReference type="NCBI Taxonomy" id="358"/>
    <lineage>
        <taxon>Bacteria</taxon>
        <taxon>Pseudomonadati</taxon>
        <taxon>Pseudomonadota</taxon>
        <taxon>Alphaproteobacteria</taxon>
        <taxon>Hyphomicrobiales</taxon>
        <taxon>Rhizobiaceae</taxon>
        <taxon>Rhizobium/Agrobacterium group</taxon>
        <taxon>Agrobacterium</taxon>
        <taxon>Agrobacterium tumefaciens complex</taxon>
    </lineage>
</organism>
<dbReference type="InterPro" id="IPR000073">
    <property type="entry name" value="AB_hydrolase_1"/>
</dbReference>
<dbReference type="GO" id="GO:0016787">
    <property type="term" value="F:hydrolase activity"/>
    <property type="evidence" value="ECO:0007669"/>
    <property type="project" value="UniProtKB-KW"/>
</dbReference>
<accession>A0AAE6EF55</accession>
<proteinExistence type="predicted"/>
<dbReference type="Pfam" id="PF00561">
    <property type="entry name" value="Abhydrolase_1"/>
    <property type="match status" value="1"/>
</dbReference>
<dbReference type="EMBL" id="CP039897">
    <property type="protein sequence ID" value="QCL79191.1"/>
    <property type="molecule type" value="Genomic_DNA"/>
</dbReference>
<feature type="domain" description="AB hydrolase-1" evidence="1">
    <location>
        <begin position="34"/>
        <end position="256"/>
    </location>
</feature>
<dbReference type="Proteomes" id="UP000298579">
    <property type="component" value="Chromosome circular"/>
</dbReference>
<dbReference type="PRINTS" id="PR00111">
    <property type="entry name" value="ABHYDROLASE"/>
</dbReference>
<dbReference type="PANTHER" id="PTHR43798">
    <property type="entry name" value="MONOACYLGLYCEROL LIPASE"/>
    <property type="match status" value="1"/>
</dbReference>
<reference evidence="2 3" key="1">
    <citation type="submission" date="2019-04" db="EMBL/GenBank/DDBJ databases">
        <title>Complete genome sequence of Agrobacterium tumefaciens CFBP5877.</title>
        <authorList>
            <person name="Huang Y.-Y."/>
            <person name="Chiang H.-Y."/>
            <person name="Chou L."/>
            <person name="Lai E.-M."/>
            <person name="Kuo C.-H."/>
        </authorList>
    </citation>
    <scope>NUCLEOTIDE SEQUENCE [LARGE SCALE GENOMIC DNA]</scope>
    <source>
        <strain evidence="2 3">CFBP5877</strain>
    </source>
</reference>
<dbReference type="Gene3D" id="3.40.50.1820">
    <property type="entry name" value="alpha/beta hydrolase"/>
    <property type="match status" value="1"/>
</dbReference>
<evidence type="ECO:0000313" key="3">
    <source>
        <dbReference type="Proteomes" id="UP000298579"/>
    </source>
</evidence>
<name>A0AAE6EF55_AGRTU</name>
<dbReference type="AlphaFoldDB" id="A0AAE6EF55"/>
<dbReference type="RefSeq" id="WP_080824723.1">
    <property type="nucleotide sequence ID" value="NZ_CP039888.1"/>
</dbReference>
<sequence>MTSVFSDDWEKRKQYIELPRGRRMGFIDSGGPGPNLLMLHGFSDTSRSFCMLEPYFREYRLIVPDLPGHGVSSAGQGMHVADFAETIDHLLALLGVSRLFVLGHSMGAMTAIELGVRRGDSIRALALISATLEPNFGAESQLTKDILALSDPIRPTGRFLHEWYTCSHPVDDDFLSKMKQDAAKMPAAIWHGILRGFAETNLHHSAASVKKPVLCLAGSDDPLFDASHRDRLFEAFPEARTVTLAGHGHNPHWEDPQGVSMVIVDFFADVMSDILH</sequence>
<dbReference type="SUPFAM" id="SSF53474">
    <property type="entry name" value="alpha/beta-Hydrolases"/>
    <property type="match status" value="1"/>
</dbReference>
<keyword evidence="2" id="KW-0378">Hydrolase</keyword>
<evidence type="ECO:0000259" key="1">
    <source>
        <dbReference type="Pfam" id="PF00561"/>
    </source>
</evidence>
<evidence type="ECO:0000313" key="2">
    <source>
        <dbReference type="EMBL" id="QCL79191.1"/>
    </source>
</evidence>
<protein>
    <submittedName>
        <fullName evidence="2">Alpha/beta hydrolase</fullName>
    </submittedName>
</protein>
<gene>
    <name evidence="2" type="ORF">CFBP5877_08995</name>
</gene>
<dbReference type="InterPro" id="IPR050266">
    <property type="entry name" value="AB_hydrolase_sf"/>
</dbReference>
<dbReference type="InterPro" id="IPR029058">
    <property type="entry name" value="AB_hydrolase_fold"/>
</dbReference>